<reference evidence="1" key="1">
    <citation type="submission" date="2021-04" db="EMBL/GenBank/DDBJ databases">
        <title>Genome seq and assembly of Bacillus sp.</title>
        <authorList>
            <person name="Chhetri G."/>
        </authorList>
    </citation>
    <scope>NUCLEOTIDE SEQUENCE</scope>
    <source>
        <strain evidence="1">RG28</strain>
    </source>
</reference>
<dbReference type="RefSeq" id="WP_209406631.1">
    <property type="nucleotide sequence ID" value="NZ_JAGIYQ010000010.1"/>
</dbReference>
<evidence type="ECO:0000313" key="1">
    <source>
        <dbReference type="EMBL" id="MBP0726285.1"/>
    </source>
</evidence>
<dbReference type="EMBL" id="JAGIYQ010000010">
    <property type="protein sequence ID" value="MBP0726285.1"/>
    <property type="molecule type" value="Genomic_DNA"/>
</dbReference>
<protein>
    <submittedName>
        <fullName evidence="1">Uncharacterized protein</fullName>
    </submittedName>
</protein>
<organism evidence="1 2">
    <name type="scientific">Gottfriedia endophytica</name>
    <dbReference type="NCBI Taxonomy" id="2820819"/>
    <lineage>
        <taxon>Bacteria</taxon>
        <taxon>Bacillati</taxon>
        <taxon>Bacillota</taxon>
        <taxon>Bacilli</taxon>
        <taxon>Bacillales</taxon>
        <taxon>Bacillaceae</taxon>
        <taxon>Gottfriedia</taxon>
    </lineage>
</organism>
<comment type="caution">
    <text evidence="1">The sequence shown here is derived from an EMBL/GenBank/DDBJ whole genome shotgun (WGS) entry which is preliminary data.</text>
</comment>
<evidence type="ECO:0000313" key="2">
    <source>
        <dbReference type="Proteomes" id="UP000682134"/>
    </source>
</evidence>
<gene>
    <name evidence="1" type="ORF">J5Y03_14080</name>
</gene>
<dbReference type="Proteomes" id="UP000682134">
    <property type="component" value="Unassembled WGS sequence"/>
</dbReference>
<accession>A0A940NR67</accession>
<name>A0A940NR67_9BACI</name>
<proteinExistence type="predicted"/>
<keyword evidence="2" id="KW-1185">Reference proteome</keyword>
<sequence>MKKLKKNKEGFFRRIINEIMESVITEVICEVLFFVPRLMFRFIEHIF</sequence>
<dbReference type="AlphaFoldDB" id="A0A940NR67"/>